<comment type="caution">
    <text evidence="2">The sequence shown here is derived from an EMBL/GenBank/DDBJ whole genome shotgun (WGS) entry which is preliminary data.</text>
</comment>
<dbReference type="PANTHER" id="PTHR21310">
    <property type="entry name" value="AMINOGLYCOSIDE PHOSPHOTRANSFERASE-RELATED-RELATED"/>
    <property type="match status" value="1"/>
</dbReference>
<dbReference type="Gene3D" id="3.90.1200.10">
    <property type="match status" value="1"/>
</dbReference>
<evidence type="ECO:0000313" key="3">
    <source>
        <dbReference type="Proteomes" id="UP000824189"/>
    </source>
</evidence>
<reference evidence="2" key="2">
    <citation type="submission" date="2021-04" db="EMBL/GenBank/DDBJ databases">
        <authorList>
            <person name="Gilroy R."/>
        </authorList>
    </citation>
    <scope>NUCLEOTIDE SEQUENCE</scope>
    <source>
        <strain evidence="2">4376</strain>
    </source>
</reference>
<dbReference type="InterPro" id="IPR011009">
    <property type="entry name" value="Kinase-like_dom_sf"/>
</dbReference>
<protein>
    <submittedName>
        <fullName evidence="2">Aminoglycoside phosphotransferase family protein</fullName>
    </submittedName>
</protein>
<dbReference type="AlphaFoldDB" id="A0A9D1RY74"/>
<evidence type="ECO:0000259" key="1">
    <source>
        <dbReference type="Pfam" id="PF01636"/>
    </source>
</evidence>
<dbReference type="SUPFAM" id="SSF56112">
    <property type="entry name" value="Protein kinase-like (PK-like)"/>
    <property type="match status" value="1"/>
</dbReference>
<dbReference type="Gene3D" id="3.30.200.20">
    <property type="entry name" value="Phosphorylase Kinase, domain 1"/>
    <property type="match status" value="1"/>
</dbReference>
<evidence type="ECO:0000313" key="2">
    <source>
        <dbReference type="EMBL" id="HIW95705.1"/>
    </source>
</evidence>
<accession>A0A9D1RY74</accession>
<dbReference type="PANTHER" id="PTHR21310:SF15">
    <property type="entry name" value="AMINOGLYCOSIDE PHOSPHOTRANSFERASE DOMAIN-CONTAINING PROTEIN"/>
    <property type="match status" value="1"/>
</dbReference>
<organism evidence="2 3">
    <name type="scientific">Candidatus Corynebacterium gallistercoris</name>
    <dbReference type="NCBI Taxonomy" id="2838530"/>
    <lineage>
        <taxon>Bacteria</taxon>
        <taxon>Bacillati</taxon>
        <taxon>Actinomycetota</taxon>
        <taxon>Actinomycetes</taxon>
        <taxon>Mycobacteriales</taxon>
        <taxon>Corynebacteriaceae</taxon>
        <taxon>Corynebacterium</taxon>
    </lineage>
</organism>
<dbReference type="EMBL" id="DXFZ01000052">
    <property type="protein sequence ID" value="HIW95705.1"/>
    <property type="molecule type" value="Genomic_DNA"/>
</dbReference>
<dbReference type="Pfam" id="PF01636">
    <property type="entry name" value="APH"/>
    <property type="match status" value="1"/>
</dbReference>
<name>A0A9D1RY74_9CORY</name>
<dbReference type="InterPro" id="IPR051678">
    <property type="entry name" value="AGP_Transferase"/>
</dbReference>
<dbReference type="Proteomes" id="UP000824189">
    <property type="component" value="Unassembled WGS sequence"/>
</dbReference>
<proteinExistence type="predicted"/>
<feature type="domain" description="Aminoglycoside phosphotransferase" evidence="1">
    <location>
        <begin position="55"/>
        <end position="279"/>
    </location>
</feature>
<gene>
    <name evidence="2" type="ORF">H9867_04380</name>
</gene>
<sequence>MPLDADRIQHLVARTWRDLSWVSVVYPDQGMDHAVIVLEGVSSKEGELADLIPERVVVRVPHTAEYRDQAMLESSLIAQLFRGTKVRVPETVRQAYARGTFNTASPIILTLQSYVDGEPLDAEQWSEMTDQQRLLAVEQLGSLLATMHSMPADVLPVSKVEPWWLDGAATQQLNTNPRALPGKLELMRARLDEYLLPHLSPRQVQHVEQVLAHVDSLLARPGQQRCLTHGDLYPGHLLWDATGVGVIDFSDMTVGDPALDYAHFAGIAPELPELVMRQAMEHAAGRFESEAKAEPLYEPGLLERAAVFKQWDDIFLAIDHYRTGDSELPDIPEAEEDTEA</sequence>
<dbReference type="InterPro" id="IPR002575">
    <property type="entry name" value="Aminoglycoside_PTrfase"/>
</dbReference>
<reference evidence="2" key="1">
    <citation type="journal article" date="2021" name="PeerJ">
        <title>Extensive microbial diversity within the chicken gut microbiome revealed by metagenomics and culture.</title>
        <authorList>
            <person name="Gilroy R."/>
            <person name="Ravi A."/>
            <person name="Getino M."/>
            <person name="Pursley I."/>
            <person name="Horton D.L."/>
            <person name="Alikhan N.F."/>
            <person name="Baker D."/>
            <person name="Gharbi K."/>
            <person name="Hall N."/>
            <person name="Watson M."/>
            <person name="Adriaenssens E.M."/>
            <person name="Foster-Nyarko E."/>
            <person name="Jarju S."/>
            <person name="Secka A."/>
            <person name="Antonio M."/>
            <person name="Oren A."/>
            <person name="Chaudhuri R.R."/>
            <person name="La Ragione R."/>
            <person name="Hildebrand F."/>
            <person name="Pallen M.J."/>
        </authorList>
    </citation>
    <scope>NUCLEOTIDE SEQUENCE</scope>
    <source>
        <strain evidence="2">4376</strain>
    </source>
</reference>